<evidence type="ECO:0000256" key="10">
    <source>
        <dbReference type="ARBA" id="ARBA00022778"/>
    </source>
</evidence>
<keyword evidence="10" id="KW-0152">Cholesterol biosynthesis</keyword>
<dbReference type="Pfam" id="PF04275">
    <property type="entry name" value="P-mevalo_kinase"/>
    <property type="match status" value="1"/>
</dbReference>
<dbReference type="UniPathway" id="UPA00057">
    <property type="reaction ID" value="UER00099"/>
</dbReference>
<keyword evidence="19" id="KW-1185">Reference proteome</keyword>
<keyword evidence="8" id="KW-0547">Nucleotide-binding</keyword>
<proteinExistence type="predicted"/>
<keyword evidence="13" id="KW-0756">Sterol biosynthesis</keyword>
<evidence type="ECO:0000256" key="12">
    <source>
        <dbReference type="ARBA" id="ARBA00022955"/>
    </source>
</evidence>
<protein>
    <recommendedName>
        <fullName evidence="17">Phosphomevalonate kinase</fullName>
        <ecNumber evidence="3">2.7.4.2</ecNumber>
    </recommendedName>
</protein>
<evidence type="ECO:0000256" key="14">
    <source>
        <dbReference type="ARBA" id="ARBA00023098"/>
    </source>
</evidence>
<accession>A0A8C7NGV5</accession>
<comment type="subcellular location">
    <subcellularLocation>
        <location evidence="1">Cytoplasm</location>
        <location evidence="1">Cytosol</location>
    </subcellularLocation>
</comment>
<dbReference type="GeneTree" id="ENSGT00390000014801"/>
<evidence type="ECO:0000313" key="18">
    <source>
        <dbReference type="Ensembl" id="ENSOMYP00000007442.2"/>
    </source>
</evidence>
<dbReference type="InterPro" id="IPR027417">
    <property type="entry name" value="P-loop_NTPase"/>
</dbReference>
<evidence type="ECO:0000256" key="5">
    <source>
        <dbReference type="ARBA" id="ARBA00022516"/>
    </source>
</evidence>
<sequence length="184" mass="21303">MATVEPKLILLFSGKRAIDCWHTVHQFIKAIIAELNTLSNVILQYAQVGISVQLSGEYEEKYRADMIQWGEKQREKDPGFFCRVAIKAAQQPIWIVSDTRHLSDLQWFWRNYPSQSRCVRVEASEETRRERDWEFTTGMMQSECGLDQGVDFDWIIKNEGDGSQLEEQLATGLLSIAKEKVKED</sequence>
<name>A0A8C7NGV5_ONCMY</name>
<evidence type="ECO:0000256" key="8">
    <source>
        <dbReference type="ARBA" id="ARBA00022741"/>
    </source>
</evidence>
<evidence type="ECO:0000256" key="15">
    <source>
        <dbReference type="ARBA" id="ARBA00023166"/>
    </source>
</evidence>
<evidence type="ECO:0000256" key="6">
    <source>
        <dbReference type="ARBA" id="ARBA00022548"/>
    </source>
</evidence>
<dbReference type="Gene3D" id="3.40.50.300">
    <property type="entry name" value="P-loop containing nucleotide triphosphate hydrolases"/>
    <property type="match status" value="1"/>
</dbReference>
<keyword evidence="4" id="KW-0963">Cytoplasm</keyword>
<keyword evidence="12" id="KW-0752">Steroid biosynthesis</keyword>
<organism evidence="18 19">
    <name type="scientific">Oncorhynchus mykiss</name>
    <name type="common">Rainbow trout</name>
    <name type="synonym">Salmo gairdneri</name>
    <dbReference type="NCBI Taxonomy" id="8022"/>
    <lineage>
        <taxon>Eukaryota</taxon>
        <taxon>Metazoa</taxon>
        <taxon>Chordata</taxon>
        <taxon>Craniata</taxon>
        <taxon>Vertebrata</taxon>
        <taxon>Euteleostomi</taxon>
        <taxon>Actinopterygii</taxon>
        <taxon>Neopterygii</taxon>
        <taxon>Teleostei</taxon>
        <taxon>Protacanthopterygii</taxon>
        <taxon>Salmoniformes</taxon>
        <taxon>Salmonidae</taxon>
        <taxon>Salmoninae</taxon>
        <taxon>Oncorhynchus</taxon>
    </lineage>
</organism>
<evidence type="ECO:0000256" key="11">
    <source>
        <dbReference type="ARBA" id="ARBA00022840"/>
    </source>
</evidence>
<evidence type="ECO:0000256" key="13">
    <source>
        <dbReference type="ARBA" id="ARBA00023011"/>
    </source>
</evidence>
<evidence type="ECO:0000256" key="7">
    <source>
        <dbReference type="ARBA" id="ARBA00022679"/>
    </source>
</evidence>
<evidence type="ECO:0000256" key="9">
    <source>
        <dbReference type="ARBA" id="ARBA00022777"/>
    </source>
</evidence>
<keyword evidence="6" id="KW-0153">Cholesterol metabolism</keyword>
<reference evidence="18" key="1">
    <citation type="submission" date="2020-07" db="EMBL/GenBank/DDBJ databases">
        <title>A long reads based de novo assembly of the rainbow trout Arlee double haploid line genome.</title>
        <authorList>
            <person name="Gao G."/>
            <person name="Palti Y."/>
        </authorList>
    </citation>
    <scope>NUCLEOTIDE SEQUENCE [LARGE SCALE GENOMIC DNA]</scope>
</reference>
<dbReference type="GO" id="GO:0005829">
    <property type="term" value="C:cytosol"/>
    <property type="evidence" value="ECO:0007669"/>
    <property type="project" value="UniProtKB-SubCell"/>
</dbReference>
<dbReference type="Ensembl" id="ENSOMYT00000008286.2">
    <property type="protein sequence ID" value="ENSOMYP00000007442.2"/>
    <property type="gene ID" value="ENSOMYG00000003818.2"/>
</dbReference>
<evidence type="ECO:0000256" key="2">
    <source>
        <dbReference type="ARBA" id="ARBA00005017"/>
    </source>
</evidence>
<keyword evidence="16" id="KW-0753">Steroid metabolism</keyword>
<reference evidence="18" key="2">
    <citation type="submission" date="2025-08" db="UniProtKB">
        <authorList>
            <consortium name="Ensembl"/>
        </authorList>
    </citation>
    <scope>IDENTIFICATION</scope>
</reference>
<dbReference type="Proteomes" id="UP000694395">
    <property type="component" value="Chromosome 2"/>
</dbReference>
<dbReference type="PANTHER" id="PTHR13101">
    <property type="entry name" value="PHOSPHOMEVALONATE KINASE"/>
    <property type="match status" value="1"/>
</dbReference>
<dbReference type="GO" id="GO:0005524">
    <property type="term" value="F:ATP binding"/>
    <property type="evidence" value="ECO:0007669"/>
    <property type="project" value="UniProtKB-KW"/>
</dbReference>
<comment type="pathway">
    <text evidence="2">Isoprenoid biosynthesis; isopentenyl diphosphate biosynthesis via mevalonate pathway; isopentenyl diphosphate from (R)-mevalonate: step 2/3.</text>
</comment>
<dbReference type="PANTHER" id="PTHR13101:SF1">
    <property type="entry name" value="PHOSPHOMEVALONATE KINASE"/>
    <property type="match status" value="1"/>
</dbReference>
<keyword evidence="14" id="KW-0443">Lipid metabolism</keyword>
<evidence type="ECO:0000256" key="16">
    <source>
        <dbReference type="ARBA" id="ARBA00023221"/>
    </source>
</evidence>
<dbReference type="GO" id="GO:0004631">
    <property type="term" value="F:phosphomevalonate kinase activity"/>
    <property type="evidence" value="ECO:0007669"/>
    <property type="project" value="UniProtKB-EC"/>
</dbReference>
<evidence type="ECO:0000313" key="19">
    <source>
        <dbReference type="Proteomes" id="UP000694395"/>
    </source>
</evidence>
<evidence type="ECO:0000256" key="3">
    <source>
        <dbReference type="ARBA" id="ARBA00012958"/>
    </source>
</evidence>
<reference evidence="18" key="3">
    <citation type="submission" date="2025-09" db="UniProtKB">
        <authorList>
            <consortium name="Ensembl"/>
        </authorList>
    </citation>
    <scope>IDENTIFICATION</scope>
</reference>
<evidence type="ECO:0000256" key="4">
    <source>
        <dbReference type="ARBA" id="ARBA00022490"/>
    </source>
</evidence>
<evidence type="ECO:0000256" key="17">
    <source>
        <dbReference type="ARBA" id="ARBA00034549"/>
    </source>
</evidence>
<dbReference type="InterPro" id="IPR005919">
    <property type="entry name" value="Pmev_kin_anim"/>
</dbReference>
<keyword evidence="5" id="KW-0444">Lipid biosynthesis</keyword>
<dbReference type="GO" id="GO:0006695">
    <property type="term" value="P:cholesterol biosynthetic process"/>
    <property type="evidence" value="ECO:0007669"/>
    <property type="project" value="UniProtKB-KW"/>
</dbReference>
<dbReference type="EC" id="2.7.4.2" evidence="3"/>
<keyword evidence="7" id="KW-0808">Transferase</keyword>
<dbReference type="GO" id="GO:0019287">
    <property type="term" value="P:isopentenyl diphosphate biosynthetic process, mevalonate pathway"/>
    <property type="evidence" value="ECO:0007669"/>
    <property type="project" value="UniProtKB-UniPathway"/>
</dbReference>
<keyword evidence="9" id="KW-0418">Kinase</keyword>
<keyword evidence="15" id="KW-1207">Sterol metabolism</keyword>
<evidence type="ECO:0000256" key="1">
    <source>
        <dbReference type="ARBA" id="ARBA00004514"/>
    </source>
</evidence>
<dbReference type="AlphaFoldDB" id="A0A8C7NGV5"/>
<keyword evidence="11" id="KW-0067">ATP-binding</keyword>